<evidence type="ECO:0000256" key="2">
    <source>
        <dbReference type="ARBA" id="ARBA00022741"/>
    </source>
</evidence>
<dbReference type="EMBL" id="LT598489">
    <property type="protein sequence ID" value="SCW00065.1"/>
    <property type="molecule type" value="Genomic_DNA"/>
</dbReference>
<dbReference type="Gene3D" id="1.10.510.10">
    <property type="entry name" value="Transferase(Phosphotransferase) domain 1"/>
    <property type="match status" value="1"/>
</dbReference>
<evidence type="ECO:0000313" key="5">
    <source>
        <dbReference type="EMBL" id="SCW00065.1"/>
    </source>
</evidence>
<proteinExistence type="inferred from homology"/>
<dbReference type="OMA" id="SIDITHC"/>
<keyword evidence="2" id="KW-0547">Nucleotide-binding</keyword>
<feature type="domain" description="Protein kinase" evidence="4">
    <location>
        <begin position="1"/>
        <end position="343"/>
    </location>
</feature>
<dbReference type="SMART" id="SM00220">
    <property type="entry name" value="S_TKc"/>
    <property type="match status" value="1"/>
</dbReference>
<protein>
    <submittedName>
        <fullName evidence="5">LAFE_0B08680g1_1</fullName>
    </submittedName>
</protein>
<dbReference type="GO" id="GO:0005634">
    <property type="term" value="C:nucleus"/>
    <property type="evidence" value="ECO:0007669"/>
    <property type="project" value="TreeGrafter"/>
</dbReference>
<comment type="similarity">
    <text evidence="1">Belongs to the protein kinase superfamily. CMGC Ser/Thr protein kinase family. CDC2/CDKX subfamily.</text>
</comment>
<reference evidence="6" key="1">
    <citation type="submission" date="2016-03" db="EMBL/GenBank/DDBJ databases">
        <authorList>
            <person name="Devillers H."/>
        </authorList>
    </citation>
    <scope>NUCLEOTIDE SEQUENCE [LARGE SCALE GENOMIC DNA]</scope>
</reference>
<organism evidence="5 6">
    <name type="scientific">Lachancea fermentati</name>
    <name type="common">Zygosaccharomyces fermentati</name>
    <dbReference type="NCBI Taxonomy" id="4955"/>
    <lineage>
        <taxon>Eukaryota</taxon>
        <taxon>Fungi</taxon>
        <taxon>Dikarya</taxon>
        <taxon>Ascomycota</taxon>
        <taxon>Saccharomycotina</taxon>
        <taxon>Saccharomycetes</taxon>
        <taxon>Saccharomycetales</taxon>
        <taxon>Saccharomycetaceae</taxon>
        <taxon>Lachancea</taxon>
    </lineage>
</organism>
<evidence type="ECO:0000259" key="4">
    <source>
        <dbReference type="PROSITE" id="PS50011"/>
    </source>
</evidence>
<sequence>MSEQSEEFITSTKFSTIRRKGLNAIKTTPIDSVVKPHDPVCELAILKKLQENRIKHVIELEDSSINQRIVSLKFPYIKENLHQYLLKYFKKPRWNPYLLKSKEETLSFVNKLDINYAIDFFHQLSQALCFVHARQIIHRDVKLQNVLVDCSGTGVPNLVLTDFGIAYDVNNPQEPPENKITDVSTSIYKAPELLFSVKNYMYAIDIWALLILVSQLFQASSKTENYIPAFVDDGSETFHQGSDIRLISSIFHELGIPPIEEWPEVRDYGSPAFEGMFGSKGDGNYVLDQSEEEQRKTCLKLFPRLQEVAQKRQSILISALLRMLPFESTMRISSMELVELLES</sequence>
<dbReference type="SUPFAM" id="SSF56112">
    <property type="entry name" value="Protein kinase-like (PK-like)"/>
    <property type="match status" value="1"/>
</dbReference>
<dbReference type="GO" id="GO:0000307">
    <property type="term" value="C:cyclin-dependent protein kinase holoenzyme complex"/>
    <property type="evidence" value="ECO:0007669"/>
    <property type="project" value="UniProtKB-ARBA"/>
</dbReference>
<dbReference type="GO" id="GO:0007346">
    <property type="term" value="P:regulation of mitotic cell cycle"/>
    <property type="evidence" value="ECO:0007669"/>
    <property type="project" value="TreeGrafter"/>
</dbReference>
<gene>
    <name evidence="5" type="ORF">LAFE_0B08680G</name>
</gene>
<dbReference type="GO" id="GO:0009891">
    <property type="term" value="P:positive regulation of biosynthetic process"/>
    <property type="evidence" value="ECO:0007669"/>
    <property type="project" value="UniProtKB-ARBA"/>
</dbReference>
<dbReference type="STRING" id="4955.A0A1G4M8C2"/>
<evidence type="ECO:0000256" key="1">
    <source>
        <dbReference type="ARBA" id="ARBA00006485"/>
    </source>
</evidence>
<keyword evidence="3" id="KW-0067">ATP-binding</keyword>
<dbReference type="Pfam" id="PF00069">
    <property type="entry name" value="Pkinase"/>
    <property type="match status" value="1"/>
</dbReference>
<dbReference type="InterPro" id="IPR008271">
    <property type="entry name" value="Ser/Thr_kinase_AS"/>
</dbReference>
<evidence type="ECO:0000256" key="3">
    <source>
        <dbReference type="ARBA" id="ARBA00022840"/>
    </source>
</evidence>
<keyword evidence="6" id="KW-1185">Reference proteome</keyword>
<dbReference type="GO" id="GO:0006355">
    <property type="term" value="P:regulation of DNA-templated transcription"/>
    <property type="evidence" value="ECO:0007669"/>
    <property type="project" value="UniProtKB-ARBA"/>
</dbReference>
<evidence type="ECO:0000313" key="6">
    <source>
        <dbReference type="Proteomes" id="UP000190831"/>
    </source>
</evidence>
<dbReference type="GO" id="GO:0004674">
    <property type="term" value="F:protein serine/threonine kinase activity"/>
    <property type="evidence" value="ECO:0007669"/>
    <property type="project" value="TreeGrafter"/>
</dbReference>
<dbReference type="Proteomes" id="UP000190831">
    <property type="component" value="Chromosome B"/>
</dbReference>
<dbReference type="InterPro" id="IPR000719">
    <property type="entry name" value="Prot_kinase_dom"/>
</dbReference>
<dbReference type="AlphaFoldDB" id="A0A1G4M8C2"/>
<dbReference type="InterPro" id="IPR050108">
    <property type="entry name" value="CDK"/>
</dbReference>
<dbReference type="PANTHER" id="PTHR24056:SF508">
    <property type="entry name" value="CYCLIN-DEPENDENT KINASE 10"/>
    <property type="match status" value="1"/>
</dbReference>
<dbReference type="PROSITE" id="PS50011">
    <property type="entry name" value="PROTEIN_KINASE_DOM"/>
    <property type="match status" value="1"/>
</dbReference>
<dbReference type="GO" id="GO:0005524">
    <property type="term" value="F:ATP binding"/>
    <property type="evidence" value="ECO:0007669"/>
    <property type="project" value="UniProtKB-KW"/>
</dbReference>
<dbReference type="OrthoDB" id="413582at2759"/>
<dbReference type="InterPro" id="IPR011009">
    <property type="entry name" value="Kinase-like_dom_sf"/>
</dbReference>
<name>A0A1G4M8C2_LACFM</name>
<dbReference type="PROSITE" id="PS00108">
    <property type="entry name" value="PROTEIN_KINASE_ST"/>
    <property type="match status" value="1"/>
</dbReference>
<accession>A0A1G4M8C2</accession>
<dbReference type="PANTHER" id="PTHR24056">
    <property type="entry name" value="CELL DIVISION PROTEIN KINASE"/>
    <property type="match status" value="1"/>
</dbReference>